<dbReference type="RefSeq" id="WP_142009585.1">
    <property type="nucleotide sequence ID" value="NZ_AP022213.1"/>
</dbReference>
<dbReference type="EMBL" id="AP022213">
    <property type="protein sequence ID" value="BBT16576.1"/>
    <property type="molecule type" value="Genomic_DNA"/>
</dbReference>
<evidence type="ECO:0000313" key="4">
    <source>
        <dbReference type="Proteomes" id="UP000515591"/>
    </source>
</evidence>
<name>A0A679GCP0_9GAMM</name>
<dbReference type="GeneID" id="77169613"/>
<evidence type="ECO:0000313" key="3">
    <source>
        <dbReference type="Proteomes" id="UP000501237"/>
    </source>
</evidence>
<evidence type="ECO:0000313" key="1">
    <source>
        <dbReference type="EMBL" id="BBT16576.1"/>
    </source>
</evidence>
<reference evidence="1 4" key="1">
    <citation type="submission" date="2019-12" db="EMBL/GenBank/DDBJ databases">
        <title>complete genome sequences of Pseudomonas otitidis str. WP8-S17-CRE-03 isolated from wastewater treatment plant effluent.</title>
        <authorList>
            <person name="Sekizuka T."/>
            <person name="Itokawa K."/>
            <person name="Yatsu K."/>
            <person name="Inamine Y."/>
            <person name="Kuroda M."/>
        </authorList>
    </citation>
    <scope>NUCLEOTIDE SEQUENCE [LARGE SCALE GENOMIC DNA]</scope>
    <source>
        <strain evidence="1 4">WP8-S17-CRE-03</strain>
    </source>
</reference>
<protein>
    <recommendedName>
        <fullName evidence="5">Lipoprotein</fullName>
    </recommendedName>
</protein>
<evidence type="ECO:0008006" key="5">
    <source>
        <dbReference type="Google" id="ProtNLM"/>
    </source>
</evidence>
<dbReference type="KEGG" id="poj:PtoMrB4_26380"/>
<organism evidence="2 3">
    <name type="scientific">Metapseudomonas otitidis</name>
    <dbReference type="NCBI Taxonomy" id="319939"/>
    <lineage>
        <taxon>Bacteria</taxon>
        <taxon>Pseudomonadati</taxon>
        <taxon>Pseudomonadota</taxon>
        <taxon>Gammaproteobacteria</taxon>
        <taxon>Pseudomonadales</taxon>
        <taxon>Pseudomonadaceae</taxon>
        <taxon>Metapseudomonas</taxon>
    </lineage>
</organism>
<dbReference type="Proteomes" id="UP000501237">
    <property type="component" value="Chromosome"/>
</dbReference>
<proteinExistence type="predicted"/>
<gene>
    <name evidence="2" type="ORF">PtoMrB4_26380</name>
    <name evidence="1" type="ORF">WP8S17C03_26250</name>
</gene>
<dbReference type="NCBIfam" id="NF041603">
    <property type="entry name" value="Cys_rich_47"/>
    <property type="match status" value="1"/>
</dbReference>
<accession>A0A679GCP0</accession>
<sequence>MTLLCLLGGCSWATGTEVTMGREAMLCQVCSRCGACRYLPLAP</sequence>
<reference evidence="2 3" key="2">
    <citation type="journal article" date="2020" name="Microbiol. Resour. Announc.">
        <title>Complete genome sequence of Pseudomonas otitidis strain MrB4, isolated from Lake Biwa in Japan.</title>
        <authorList>
            <person name="Miyazaki K."/>
            <person name="Hase E."/>
            <person name="Maruya T."/>
        </authorList>
    </citation>
    <scope>NUCLEOTIDE SEQUENCE [LARGE SCALE GENOMIC DNA]</scope>
    <source>
        <strain evidence="2 3">MrB4</strain>
    </source>
</reference>
<evidence type="ECO:0000313" key="2">
    <source>
        <dbReference type="EMBL" id="BCA28661.1"/>
    </source>
</evidence>
<dbReference type="AlphaFoldDB" id="A0A679GCP0"/>
<dbReference type="InterPro" id="IPR048088">
    <property type="entry name" value="Cys_rich_PSPA7_2676-like"/>
</dbReference>
<dbReference type="EMBL" id="AP022642">
    <property type="protein sequence ID" value="BCA28661.1"/>
    <property type="molecule type" value="Genomic_DNA"/>
</dbReference>
<dbReference type="Proteomes" id="UP000515591">
    <property type="component" value="Chromosome"/>
</dbReference>